<comment type="caution">
    <text evidence="2">The sequence shown here is derived from an EMBL/GenBank/DDBJ whole genome shotgun (WGS) entry which is preliminary data.</text>
</comment>
<sequence>MVTEYDNSVNANSKENQIQVEIAGSTIFEQEIIENKTSISVKEKYVNTKKQGKKEPRVYEKQKPGHVSTTQKQDSFEQVRKSTSPDSNTSGSFQSNDSSEDEDPETFYKSLLANNSDNDSIYLEDNLSNVTTFETPKRETRNKNINIYQISKQGTKTKQTRRKTCLTEKKNKSSKRGSYVQEESQCVIYNMLESVASTSKQEFVFVPKEGDFILAKFSSALGKKTYKYVCLIEDITGEKAVVKGLKSYKQKNTFKLIKNDVSMIDFTDIITVFPQPDCVGELYKFSENINVIEK</sequence>
<dbReference type="Proteomes" id="UP000494106">
    <property type="component" value="Unassembled WGS sequence"/>
</dbReference>
<accession>A0A8S1ASC9</accession>
<keyword evidence="3" id="KW-1185">Reference proteome</keyword>
<feature type="region of interest" description="Disordered" evidence="1">
    <location>
        <begin position="144"/>
        <end position="172"/>
    </location>
</feature>
<protein>
    <submittedName>
        <fullName evidence="2">Uncharacterized protein</fullName>
    </submittedName>
</protein>
<evidence type="ECO:0000313" key="2">
    <source>
        <dbReference type="EMBL" id="CAB3249512.1"/>
    </source>
</evidence>
<proteinExistence type="predicted"/>
<reference evidence="2 3" key="1">
    <citation type="submission" date="2020-04" db="EMBL/GenBank/DDBJ databases">
        <authorList>
            <person name="Wallbank WR R."/>
            <person name="Pardo Diaz C."/>
            <person name="Kozak K."/>
            <person name="Martin S."/>
            <person name="Jiggins C."/>
            <person name="Moest M."/>
            <person name="Warren A I."/>
            <person name="Byers J.R.P. K."/>
            <person name="Montejo-Kovacevich G."/>
            <person name="Yen C E."/>
        </authorList>
    </citation>
    <scope>NUCLEOTIDE SEQUENCE [LARGE SCALE GENOMIC DNA]</scope>
</reference>
<name>A0A8S1ASC9_ARCPL</name>
<dbReference type="AlphaFoldDB" id="A0A8S1ASC9"/>
<dbReference type="OrthoDB" id="10035668at2759"/>
<feature type="compositionally biased region" description="Basic and acidic residues" evidence="1">
    <location>
        <begin position="53"/>
        <end position="63"/>
    </location>
</feature>
<feature type="compositionally biased region" description="Polar residues" evidence="1">
    <location>
        <begin position="81"/>
        <end position="97"/>
    </location>
</feature>
<feature type="region of interest" description="Disordered" evidence="1">
    <location>
        <begin position="39"/>
        <end position="105"/>
    </location>
</feature>
<evidence type="ECO:0000256" key="1">
    <source>
        <dbReference type="SAM" id="MobiDB-lite"/>
    </source>
</evidence>
<gene>
    <name evidence="2" type="ORF">APLA_LOCUS12091</name>
</gene>
<organism evidence="2 3">
    <name type="scientific">Arctia plantaginis</name>
    <name type="common">Wood tiger moth</name>
    <name type="synonym">Phalaena plantaginis</name>
    <dbReference type="NCBI Taxonomy" id="874455"/>
    <lineage>
        <taxon>Eukaryota</taxon>
        <taxon>Metazoa</taxon>
        <taxon>Ecdysozoa</taxon>
        <taxon>Arthropoda</taxon>
        <taxon>Hexapoda</taxon>
        <taxon>Insecta</taxon>
        <taxon>Pterygota</taxon>
        <taxon>Neoptera</taxon>
        <taxon>Endopterygota</taxon>
        <taxon>Lepidoptera</taxon>
        <taxon>Glossata</taxon>
        <taxon>Ditrysia</taxon>
        <taxon>Noctuoidea</taxon>
        <taxon>Erebidae</taxon>
        <taxon>Arctiinae</taxon>
        <taxon>Arctia</taxon>
    </lineage>
</organism>
<evidence type="ECO:0000313" key="3">
    <source>
        <dbReference type="Proteomes" id="UP000494106"/>
    </source>
</evidence>
<dbReference type="EMBL" id="CADEBC010000540">
    <property type="protein sequence ID" value="CAB3249512.1"/>
    <property type="molecule type" value="Genomic_DNA"/>
</dbReference>